<name>A0A1M6ADA8_9ACTN</name>
<dbReference type="Gene3D" id="3.30.565.10">
    <property type="entry name" value="Histidine kinase-like ATPase, C-terminal domain"/>
    <property type="match status" value="1"/>
</dbReference>
<sequence length="433" mass="47169">MTDVLPDIPRAVTGLAEWLACVVYLLALPRRFGPFGTAALFAAGFVTLTVIQLLAGALPLQFWMPGMALAALGMGAFIAGVAKLGPRDVAYVTARAFVLAELVASLEWQLHSYYFHPTPGVSSPPAVATLVVAYCIVFGGAYLLERRHFDGAPPAIGWRTLSIAFAMVAITFSLSNLSFLTPNTPFSGTVSMQVFYIRTLVDLAGYIALYAQHEQLRTQRADLELAAMDAMLRTQHDQYLAAKRDIEQVSRASHDLKHQLTVIRAELDPARRDSHLDALEESLNQFGAAFDTGNPVLDAILTSKARYCQTRGINFTCVADGRSLGFVETMDLANIAGNALDNAIESVMRLPDKEQWLIRVAIHDQGGFVVLRFENYFDGELRYADGQIATRKAGDGHGLGLKSIRNAAEKYGGKATVTHEGNWFGLTVLMPVS</sequence>
<feature type="transmembrane region" description="Helical" evidence="1">
    <location>
        <begin position="35"/>
        <end position="56"/>
    </location>
</feature>
<dbReference type="STRING" id="1123357.SAMN02745244_00153"/>
<keyword evidence="1" id="KW-0472">Membrane</keyword>
<reference evidence="3 4" key="1">
    <citation type="submission" date="2016-11" db="EMBL/GenBank/DDBJ databases">
        <authorList>
            <person name="Jaros S."/>
            <person name="Januszkiewicz K."/>
            <person name="Wedrychowicz H."/>
        </authorList>
    </citation>
    <scope>NUCLEOTIDE SEQUENCE [LARGE SCALE GENOMIC DNA]</scope>
    <source>
        <strain evidence="3 4">DSM 12906</strain>
    </source>
</reference>
<dbReference type="SUPFAM" id="SSF55874">
    <property type="entry name" value="ATPase domain of HSP90 chaperone/DNA topoisomerase II/histidine kinase"/>
    <property type="match status" value="1"/>
</dbReference>
<evidence type="ECO:0000256" key="1">
    <source>
        <dbReference type="SAM" id="Phobius"/>
    </source>
</evidence>
<dbReference type="GO" id="GO:0042802">
    <property type="term" value="F:identical protein binding"/>
    <property type="evidence" value="ECO:0007669"/>
    <property type="project" value="TreeGrafter"/>
</dbReference>
<dbReference type="EMBL" id="FQZG01000004">
    <property type="protein sequence ID" value="SHI34377.1"/>
    <property type="molecule type" value="Genomic_DNA"/>
</dbReference>
<dbReference type="RefSeq" id="WP_073185483.1">
    <property type="nucleotide sequence ID" value="NZ_FQZG01000004.1"/>
</dbReference>
<feature type="domain" description="Sensor histidine kinase NatK-like C-terminal" evidence="2">
    <location>
        <begin position="328"/>
        <end position="431"/>
    </location>
</feature>
<organism evidence="3 4">
    <name type="scientific">Tessaracoccus bendigoensis DSM 12906</name>
    <dbReference type="NCBI Taxonomy" id="1123357"/>
    <lineage>
        <taxon>Bacteria</taxon>
        <taxon>Bacillati</taxon>
        <taxon>Actinomycetota</taxon>
        <taxon>Actinomycetes</taxon>
        <taxon>Propionibacteriales</taxon>
        <taxon>Propionibacteriaceae</taxon>
        <taxon>Tessaracoccus</taxon>
    </lineage>
</organism>
<accession>A0A1M6ADA8</accession>
<dbReference type="Pfam" id="PF14501">
    <property type="entry name" value="HATPase_c_5"/>
    <property type="match status" value="1"/>
</dbReference>
<gene>
    <name evidence="3" type="ORF">SAMN02745244_00153</name>
</gene>
<evidence type="ECO:0000259" key="2">
    <source>
        <dbReference type="Pfam" id="PF14501"/>
    </source>
</evidence>
<feature type="transmembrane region" description="Helical" evidence="1">
    <location>
        <begin position="194"/>
        <end position="211"/>
    </location>
</feature>
<keyword evidence="4" id="KW-1185">Reference proteome</keyword>
<keyword evidence="1" id="KW-1133">Transmembrane helix</keyword>
<dbReference type="CDD" id="cd16935">
    <property type="entry name" value="HATPase_AgrC-ComD-like"/>
    <property type="match status" value="1"/>
</dbReference>
<keyword evidence="1" id="KW-0812">Transmembrane</keyword>
<dbReference type="InterPro" id="IPR036890">
    <property type="entry name" value="HATPase_C_sf"/>
</dbReference>
<dbReference type="InterPro" id="IPR032834">
    <property type="entry name" value="NatK-like_C"/>
</dbReference>
<evidence type="ECO:0000313" key="4">
    <source>
        <dbReference type="Proteomes" id="UP000184512"/>
    </source>
</evidence>
<feature type="transmembrane region" description="Helical" evidence="1">
    <location>
        <begin position="126"/>
        <end position="144"/>
    </location>
</feature>
<protein>
    <submittedName>
        <fullName evidence="3">GHKL domain-containing protein</fullName>
    </submittedName>
</protein>
<proteinExistence type="predicted"/>
<dbReference type="PANTHER" id="PTHR40448:SF1">
    <property type="entry name" value="TWO-COMPONENT SENSOR HISTIDINE KINASE"/>
    <property type="match status" value="1"/>
</dbReference>
<feature type="transmembrane region" description="Helical" evidence="1">
    <location>
        <begin position="156"/>
        <end position="174"/>
    </location>
</feature>
<feature type="transmembrane region" description="Helical" evidence="1">
    <location>
        <begin position="89"/>
        <end position="106"/>
    </location>
</feature>
<dbReference type="OrthoDB" id="9813149at2"/>
<feature type="transmembrane region" description="Helical" evidence="1">
    <location>
        <begin position="12"/>
        <end position="28"/>
    </location>
</feature>
<evidence type="ECO:0000313" key="3">
    <source>
        <dbReference type="EMBL" id="SHI34377.1"/>
    </source>
</evidence>
<dbReference type="Proteomes" id="UP000184512">
    <property type="component" value="Unassembled WGS sequence"/>
</dbReference>
<dbReference type="AlphaFoldDB" id="A0A1M6ADA8"/>
<feature type="transmembrane region" description="Helical" evidence="1">
    <location>
        <begin position="62"/>
        <end position="82"/>
    </location>
</feature>
<dbReference type="PANTHER" id="PTHR40448">
    <property type="entry name" value="TWO-COMPONENT SENSOR HISTIDINE KINASE"/>
    <property type="match status" value="1"/>
</dbReference>